<dbReference type="Pfam" id="PF07331">
    <property type="entry name" value="TctB"/>
    <property type="match status" value="1"/>
</dbReference>
<dbReference type="Proteomes" id="UP000255207">
    <property type="component" value="Unassembled WGS sequence"/>
</dbReference>
<evidence type="ECO:0000313" key="4">
    <source>
        <dbReference type="Proteomes" id="UP000255207"/>
    </source>
</evidence>
<dbReference type="EMBL" id="QQTP01000006">
    <property type="protein sequence ID" value="RDJ24786.1"/>
    <property type="molecule type" value="Genomic_DNA"/>
</dbReference>
<sequence length="179" mass="19066">MRENAATAGADQKGSALMITRFWAESATAVATMAFGLIIVYGALEFGIGWDSSGPQPGAFPFYTGLLVALASLGTLALTIGRRIAGNAGLQESFLDAERFKRVASFFLPLLAFVVLSVTLGMYVATILYLVFAMRFQGGYGWLPSLATAFGAAAFFYLALEKFFQIGLLKGPLEPLLGL</sequence>
<evidence type="ECO:0000256" key="1">
    <source>
        <dbReference type="SAM" id="Phobius"/>
    </source>
</evidence>
<accession>A0A370L6M4</accession>
<feature type="domain" description="DUF1468" evidence="2">
    <location>
        <begin position="29"/>
        <end position="167"/>
    </location>
</feature>
<evidence type="ECO:0000259" key="2">
    <source>
        <dbReference type="Pfam" id="PF07331"/>
    </source>
</evidence>
<evidence type="ECO:0000313" key="3">
    <source>
        <dbReference type="EMBL" id="RDJ24786.1"/>
    </source>
</evidence>
<proteinExistence type="predicted"/>
<dbReference type="InterPro" id="IPR009936">
    <property type="entry name" value="DUF1468"/>
</dbReference>
<reference evidence="4" key="1">
    <citation type="submission" date="2018-07" db="EMBL/GenBank/DDBJ databases">
        <authorList>
            <person name="Safronova V.I."/>
            <person name="Chirak E.R."/>
            <person name="Sazanova A.L."/>
        </authorList>
    </citation>
    <scope>NUCLEOTIDE SEQUENCE [LARGE SCALE GENOMIC DNA]</scope>
    <source>
        <strain evidence="4">RCAM04685</strain>
    </source>
</reference>
<comment type="caution">
    <text evidence="3">The sequence shown here is derived from an EMBL/GenBank/DDBJ whole genome shotgun (WGS) entry which is preliminary data.</text>
</comment>
<keyword evidence="1" id="KW-0812">Transmembrane</keyword>
<feature type="transmembrane region" description="Helical" evidence="1">
    <location>
        <begin position="106"/>
        <end position="134"/>
    </location>
</feature>
<dbReference type="OrthoDB" id="6183775at2"/>
<gene>
    <name evidence="3" type="ORF">DWE98_13420</name>
</gene>
<protein>
    <submittedName>
        <fullName evidence="3">Tripartite tricarboxylate transporter TctB family protein</fullName>
    </submittedName>
</protein>
<keyword evidence="1" id="KW-1133">Transmembrane helix</keyword>
<feature type="transmembrane region" description="Helical" evidence="1">
    <location>
        <begin position="22"/>
        <end position="42"/>
    </location>
</feature>
<organism evidence="3 4">
    <name type="scientific">Bosea caraganae</name>
    <dbReference type="NCBI Taxonomy" id="2763117"/>
    <lineage>
        <taxon>Bacteria</taxon>
        <taxon>Pseudomonadati</taxon>
        <taxon>Pseudomonadota</taxon>
        <taxon>Alphaproteobacteria</taxon>
        <taxon>Hyphomicrobiales</taxon>
        <taxon>Boseaceae</taxon>
        <taxon>Bosea</taxon>
    </lineage>
</organism>
<feature type="transmembrane region" description="Helical" evidence="1">
    <location>
        <begin position="140"/>
        <end position="160"/>
    </location>
</feature>
<keyword evidence="4" id="KW-1185">Reference proteome</keyword>
<dbReference type="AlphaFoldDB" id="A0A370L6M4"/>
<keyword evidence="1" id="KW-0472">Membrane</keyword>
<feature type="transmembrane region" description="Helical" evidence="1">
    <location>
        <begin position="62"/>
        <end position="85"/>
    </location>
</feature>
<name>A0A370L6M4_9HYPH</name>